<reference evidence="2 3" key="1">
    <citation type="journal article" date="2020" name="IScience">
        <title>Genome Sequencing of the Endangered Kingdonia uniflora (Circaeasteraceae, Ranunculales) Reveals Potential Mechanisms of Evolutionary Specialization.</title>
        <authorList>
            <person name="Sun Y."/>
            <person name="Deng T."/>
            <person name="Zhang A."/>
            <person name="Moore M.J."/>
            <person name="Landis J.B."/>
            <person name="Lin N."/>
            <person name="Zhang H."/>
            <person name="Zhang X."/>
            <person name="Huang J."/>
            <person name="Zhang X."/>
            <person name="Sun H."/>
            <person name="Wang H."/>
        </authorList>
    </citation>
    <scope>NUCLEOTIDE SEQUENCE [LARGE SCALE GENOMIC DNA]</scope>
    <source>
        <strain evidence="2">TB1705</strain>
        <tissue evidence="2">Leaf</tissue>
    </source>
</reference>
<dbReference type="EMBL" id="JACGCM010001215">
    <property type="protein sequence ID" value="KAF6158933.1"/>
    <property type="molecule type" value="Genomic_DNA"/>
</dbReference>
<gene>
    <name evidence="2" type="ORF">GIB67_012350</name>
</gene>
<name>A0A7J7MVL4_9MAGN</name>
<comment type="caution">
    <text evidence="2">The sequence shown here is derived from an EMBL/GenBank/DDBJ whole genome shotgun (WGS) entry which is preliminary data.</text>
</comment>
<evidence type="ECO:0000313" key="3">
    <source>
        <dbReference type="Proteomes" id="UP000541444"/>
    </source>
</evidence>
<accession>A0A7J7MVL4</accession>
<organism evidence="2 3">
    <name type="scientific">Kingdonia uniflora</name>
    <dbReference type="NCBI Taxonomy" id="39325"/>
    <lineage>
        <taxon>Eukaryota</taxon>
        <taxon>Viridiplantae</taxon>
        <taxon>Streptophyta</taxon>
        <taxon>Embryophyta</taxon>
        <taxon>Tracheophyta</taxon>
        <taxon>Spermatophyta</taxon>
        <taxon>Magnoliopsida</taxon>
        <taxon>Ranunculales</taxon>
        <taxon>Circaeasteraceae</taxon>
        <taxon>Kingdonia</taxon>
    </lineage>
</organism>
<dbReference type="AlphaFoldDB" id="A0A7J7MVL4"/>
<feature type="region of interest" description="Disordered" evidence="1">
    <location>
        <begin position="62"/>
        <end position="81"/>
    </location>
</feature>
<proteinExistence type="predicted"/>
<evidence type="ECO:0000313" key="2">
    <source>
        <dbReference type="EMBL" id="KAF6158933.1"/>
    </source>
</evidence>
<evidence type="ECO:0000256" key="1">
    <source>
        <dbReference type="SAM" id="MobiDB-lite"/>
    </source>
</evidence>
<feature type="non-terminal residue" evidence="2">
    <location>
        <position position="81"/>
    </location>
</feature>
<dbReference type="Proteomes" id="UP000541444">
    <property type="component" value="Unassembled WGS sequence"/>
</dbReference>
<feature type="compositionally biased region" description="Polar residues" evidence="1">
    <location>
        <begin position="63"/>
        <end position="72"/>
    </location>
</feature>
<protein>
    <submittedName>
        <fullName evidence="2">Uncharacterized protein</fullName>
    </submittedName>
</protein>
<keyword evidence="3" id="KW-1185">Reference proteome</keyword>
<sequence>FPLRSSEPRGNTNAHDSATCFNLSPLSLQRTFKPRGINSHFLKYYFKIYPRHIHRIPKAYPTLTPQVSQPNPTHFLYHRRR</sequence>